<accession>A0A2G9GEG3</accession>
<evidence type="ECO:0000313" key="2">
    <source>
        <dbReference type="EMBL" id="PIN03681.1"/>
    </source>
</evidence>
<dbReference type="Proteomes" id="UP000231279">
    <property type="component" value="Unassembled WGS sequence"/>
</dbReference>
<protein>
    <submittedName>
        <fullName evidence="2">Uncharacterized protein</fullName>
    </submittedName>
</protein>
<organism evidence="2 3">
    <name type="scientific">Handroanthus impetiginosus</name>
    <dbReference type="NCBI Taxonomy" id="429701"/>
    <lineage>
        <taxon>Eukaryota</taxon>
        <taxon>Viridiplantae</taxon>
        <taxon>Streptophyta</taxon>
        <taxon>Embryophyta</taxon>
        <taxon>Tracheophyta</taxon>
        <taxon>Spermatophyta</taxon>
        <taxon>Magnoliopsida</taxon>
        <taxon>eudicotyledons</taxon>
        <taxon>Gunneridae</taxon>
        <taxon>Pentapetalae</taxon>
        <taxon>asterids</taxon>
        <taxon>lamiids</taxon>
        <taxon>Lamiales</taxon>
        <taxon>Bignoniaceae</taxon>
        <taxon>Crescentiina</taxon>
        <taxon>Tabebuia alliance</taxon>
        <taxon>Handroanthus</taxon>
    </lineage>
</organism>
<name>A0A2G9GEG3_9LAMI</name>
<dbReference type="AlphaFoldDB" id="A0A2G9GEG3"/>
<keyword evidence="1" id="KW-0812">Transmembrane</keyword>
<dbReference type="Pfam" id="PF03140">
    <property type="entry name" value="DUF247"/>
    <property type="match status" value="1"/>
</dbReference>
<reference evidence="3" key="1">
    <citation type="journal article" date="2018" name="Gigascience">
        <title>Genome assembly of the Pink Ipe (Handroanthus impetiginosus, Bignoniaceae), a highly valued, ecologically keystone Neotropical timber forest tree.</title>
        <authorList>
            <person name="Silva-Junior O.B."/>
            <person name="Grattapaglia D."/>
            <person name="Novaes E."/>
            <person name="Collevatti R.G."/>
        </authorList>
    </citation>
    <scope>NUCLEOTIDE SEQUENCE [LARGE SCALE GENOMIC DNA]</scope>
    <source>
        <strain evidence="3">cv. UFG-1</strain>
    </source>
</reference>
<dbReference type="PANTHER" id="PTHR31170:SF25">
    <property type="entry name" value="BNAA09G04570D PROTEIN"/>
    <property type="match status" value="1"/>
</dbReference>
<keyword evidence="3" id="KW-1185">Reference proteome</keyword>
<keyword evidence="1" id="KW-0472">Membrane</keyword>
<evidence type="ECO:0000313" key="3">
    <source>
        <dbReference type="Proteomes" id="UP000231279"/>
    </source>
</evidence>
<dbReference type="OrthoDB" id="1849062at2759"/>
<proteinExistence type="predicted"/>
<dbReference type="STRING" id="429701.A0A2G9GEG3"/>
<feature type="transmembrane region" description="Helical" evidence="1">
    <location>
        <begin position="93"/>
        <end position="117"/>
    </location>
</feature>
<dbReference type="InterPro" id="IPR004158">
    <property type="entry name" value="DUF247_pln"/>
</dbReference>
<evidence type="ECO:0000256" key="1">
    <source>
        <dbReference type="SAM" id="Phobius"/>
    </source>
</evidence>
<dbReference type="PANTHER" id="PTHR31170">
    <property type="entry name" value="BNAC04G53230D PROTEIN"/>
    <property type="match status" value="1"/>
</dbReference>
<dbReference type="EMBL" id="NKXS01005436">
    <property type="protein sequence ID" value="PIN03681.1"/>
    <property type="molecule type" value="Genomic_DNA"/>
</dbReference>
<gene>
    <name evidence="2" type="ORF">CDL12_23792</name>
</gene>
<comment type="caution">
    <text evidence="2">The sequence shown here is derived from an EMBL/GenBank/DDBJ whole genome shotgun (WGS) entry which is preliminary data.</text>
</comment>
<sequence length="118" mass="13486">MIAYELCPNNLVTMTMISYTNFMKALIDSPADVKELREKRILLTSLGSDRDVVKLYKDLDIYGMANTSSFMEVKQRIQEHCDSEGKTWMAQLFYTYFSIPLSVIAWIAAAFVLVLTVV</sequence>
<keyword evidence="1" id="KW-1133">Transmembrane helix</keyword>